<comment type="caution">
    <text evidence="4">The sequence shown here is derived from an EMBL/GenBank/DDBJ whole genome shotgun (WGS) entry which is preliminary data.</text>
</comment>
<protein>
    <submittedName>
        <fullName evidence="4">Transcriptional regulator</fullName>
    </submittedName>
</protein>
<dbReference type="InterPro" id="IPR011006">
    <property type="entry name" value="CheY-like_superfamily"/>
</dbReference>
<evidence type="ECO:0000259" key="3">
    <source>
        <dbReference type="PROSITE" id="PS50110"/>
    </source>
</evidence>
<dbReference type="PANTHER" id="PTHR44591:SF3">
    <property type="entry name" value="RESPONSE REGULATORY DOMAIN-CONTAINING PROTEIN"/>
    <property type="match status" value="1"/>
</dbReference>
<accession>A0A081PM30</accession>
<dbReference type="EMBL" id="JNFF01000002">
    <property type="protein sequence ID" value="KEQ31753.1"/>
    <property type="molecule type" value="Genomic_DNA"/>
</dbReference>
<dbReference type="InterPro" id="IPR050595">
    <property type="entry name" value="Bact_response_regulator"/>
</dbReference>
<dbReference type="eggNOG" id="COG0745">
    <property type="taxonomic scope" value="Bacteria"/>
</dbReference>
<evidence type="ECO:0000256" key="2">
    <source>
        <dbReference type="PROSITE-ProRule" id="PRU00169"/>
    </source>
</evidence>
<feature type="modified residue" description="4-aspartylphosphate" evidence="2">
    <location>
        <position position="53"/>
    </location>
</feature>
<feature type="domain" description="Response regulatory" evidence="3">
    <location>
        <begin position="4"/>
        <end position="118"/>
    </location>
</feature>
<dbReference type="SMART" id="SM00448">
    <property type="entry name" value="REC"/>
    <property type="match status" value="1"/>
</dbReference>
<proteinExistence type="predicted"/>
<dbReference type="Pfam" id="PF00072">
    <property type="entry name" value="Response_reg"/>
    <property type="match status" value="1"/>
</dbReference>
<evidence type="ECO:0000256" key="1">
    <source>
        <dbReference type="ARBA" id="ARBA00022553"/>
    </source>
</evidence>
<dbReference type="AlphaFoldDB" id="A0A081PM30"/>
<dbReference type="InterPro" id="IPR001789">
    <property type="entry name" value="Sig_transdc_resp-reg_receiver"/>
</dbReference>
<name>A0A081PM30_9SPHI</name>
<dbReference type="RefSeq" id="WP_037437654.1">
    <property type="nucleotide sequence ID" value="NZ_JNFF01000002.1"/>
</dbReference>
<reference evidence="4 5" key="1">
    <citation type="journal article" date="1992" name="Int. J. Syst. Bacteriol.">
        <title>Sphingobacterium antarcticus sp. nov. a Psychrotrophic Bacterium from the Soils of Schirmacher Oasis, Antarctica.</title>
        <authorList>
            <person name="Shivaji S."/>
            <person name="Ray M.K."/>
            <person name="Rao N.S."/>
            <person name="Saiserr L."/>
            <person name="Jagannadham M.V."/>
            <person name="Kumar G.S."/>
            <person name="Reddy G."/>
            <person name="Bhargava P.M."/>
        </authorList>
    </citation>
    <scope>NUCLEOTIDE SEQUENCE [LARGE SCALE GENOMIC DNA]</scope>
    <source>
        <strain evidence="4 5">4BY</strain>
    </source>
</reference>
<keyword evidence="5" id="KW-1185">Reference proteome</keyword>
<dbReference type="PROSITE" id="PS50110">
    <property type="entry name" value="RESPONSE_REGULATORY"/>
    <property type="match status" value="1"/>
</dbReference>
<dbReference type="OrthoDB" id="5432534at2"/>
<dbReference type="GO" id="GO:0000160">
    <property type="term" value="P:phosphorelay signal transduction system"/>
    <property type="evidence" value="ECO:0007669"/>
    <property type="project" value="InterPro"/>
</dbReference>
<evidence type="ECO:0000313" key="5">
    <source>
        <dbReference type="Proteomes" id="UP000028007"/>
    </source>
</evidence>
<gene>
    <name evidence="4" type="ORF">N180_11550</name>
</gene>
<dbReference type="PANTHER" id="PTHR44591">
    <property type="entry name" value="STRESS RESPONSE REGULATOR PROTEIN 1"/>
    <property type="match status" value="1"/>
</dbReference>
<dbReference type="Proteomes" id="UP000028007">
    <property type="component" value="Unassembled WGS sequence"/>
</dbReference>
<keyword evidence="1 2" id="KW-0597">Phosphoprotein</keyword>
<sequence length="125" mass="14357">MVKRIHVLEDDSDIRYIIEYLLKDEGYELTQSSSLSELKSKIRDGIPDLFIIDVMLPDGNGIEICDDLKNDIFTKHIPVIVMSANPRSKQMSTQACADDYISKPFDLDDVLIRINRILDRKNTKV</sequence>
<evidence type="ECO:0000313" key="4">
    <source>
        <dbReference type="EMBL" id="KEQ31753.1"/>
    </source>
</evidence>
<dbReference type="Gene3D" id="3.40.50.2300">
    <property type="match status" value="1"/>
</dbReference>
<organism evidence="4 5">
    <name type="scientific">Pedobacter antarcticus 4BY</name>
    <dbReference type="NCBI Taxonomy" id="1358423"/>
    <lineage>
        <taxon>Bacteria</taxon>
        <taxon>Pseudomonadati</taxon>
        <taxon>Bacteroidota</taxon>
        <taxon>Sphingobacteriia</taxon>
        <taxon>Sphingobacteriales</taxon>
        <taxon>Sphingobacteriaceae</taxon>
        <taxon>Pedobacter</taxon>
    </lineage>
</organism>
<dbReference type="SUPFAM" id="SSF52172">
    <property type="entry name" value="CheY-like"/>
    <property type="match status" value="1"/>
</dbReference>